<keyword evidence="1" id="KW-0472">Membrane</keyword>
<feature type="domain" description="GGDEF" evidence="2">
    <location>
        <begin position="104"/>
        <end position="255"/>
    </location>
</feature>
<dbReference type="InterPro" id="IPR029787">
    <property type="entry name" value="Nucleotide_cyclase"/>
</dbReference>
<reference evidence="3 4" key="1">
    <citation type="submission" date="2018-09" db="EMBL/GenBank/DDBJ databases">
        <title>Paenibacillus aracenensis nov. sp. isolated from a cave in southern Spain.</title>
        <authorList>
            <person name="Jurado V."/>
            <person name="Gutierrez-Patricio S."/>
            <person name="Gonzalez-Pimentel J.L."/>
            <person name="Miller A.Z."/>
            <person name="Laiz L."/>
            <person name="Saiz-Jimenez C."/>
        </authorList>
    </citation>
    <scope>NUCLEOTIDE SEQUENCE [LARGE SCALE GENOMIC DNA]</scope>
    <source>
        <strain evidence="3 4">DSM 22867</strain>
    </source>
</reference>
<evidence type="ECO:0000313" key="3">
    <source>
        <dbReference type="EMBL" id="RIX47287.1"/>
    </source>
</evidence>
<dbReference type="OrthoDB" id="2157599at2"/>
<keyword evidence="1" id="KW-0812">Transmembrane</keyword>
<organism evidence="3 4">
    <name type="scientific">Paenibacillus nanensis</name>
    <dbReference type="NCBI Taxonomy" id="393251"/>
    <lineage>
        <taxon>Bacteria</taxon>
        <taxon>Bacillati</taxon>
        <taxon>Bacillota</taxon>
        <taxon>Bacilli</taxon>
        <taxon>Bacillales</taxon>
        <taxon>Paenibacillaceae</taxon>
        <taxon>Paenibacillus</taxon>
    </lineage>
</organism>
<keyword evidence="4" id="KW-1185">Reference proteome</keyword>
<evidence type="ECO:0000256" key="1">
    <source>
        <dbReference type="SAM" id="Phobius"/>
    </source>
</evidence>
<dbReference type="AlphaFoldDB" id="A0A3A1URN4"/>
<name>A0A3A1URN4_9BACL</name>
<feature type="transmembrane region" description="Helical" evidence="1">
    <location>
        <begin position="66"/>
        <end position="86"/>
    </location>
</feature>
<dbReference type="InterPro" id="IPR043128">
    <property type="entry name" value="Rev_trsase/Diguanyl_cyclase"/>
</dbReference>
<feature type="transmembrane region" description="Helical" evidence="1">
    <location>
        <begin position="15"/>
        <end position="46"/>
    </location>
</feature>
<dbReference type="Pfam" id="PF00990">
    <property type="entry name" value="GGDEF"/>
    <property type="match status" value="1"/>
</dbReference>
<keyword evidence="1" id="KW-1133">Transmembrane helix</keyword>
<accession>A0A3A1URN4</accession>
<sequence length="259" mass="29503">MVVASDPNRFMERILLLNFAMLAAIITYFTSMTFGLLLHIVFIFGYGTYTLYQAIVIGQTVGPDTYFWLLMTPLYTVAVWLLTLGMRQLQTENSSLKESNARLATMDRSTNLRNALLFQKDATVYMALSTRYGIPLTLLVMQVRYWNEVRRMISGEQMSEALFELSQMSEKSIRSNDTIYMLDNENATWGLLLFTDKEGATIVMDRLRSSARQLGGGERAGGYQVKLELRIGASQYGAESVKSPLDWIEKARKQLEYDV</sequence>
<proteinExistence type="predicted"/>
<dbReference type="EMBL" id="QXQA01000024">
    <property type="protein sequence ID" value="RIX47287.1"/>
    <property type="molecule type" value="Genomic_DNA"/>
</dbReference>
<dbReference type="Proteomes" id="UP000266482">
    <property type="component" value="Unassembled WGS sequence"/>
</dbReference>
<gene>
    <name evidence="3" type="ORF">D3P08_25450</name>
</gene>
<comment type="caution">
    <text evidence="3">The sequence shown here is derived from an EMBL/GenBank/DDBJ whole genome shotgun (WGS) entry which is preliminary data.</text>
</comment>
<evidence type="ECO:0000313" key="4">
    <source>
        <dbReference type="Proteomes" id="UP000266482"/>
    </source>
</evidence>
<dbReference type="SUPFAM" id="SSF55073">
    <property type="entry name" value="Nucleotide cyclase"/>
    <property type="match status" value="1"/>
</dbReference>
<dbReference type="InterPro" id="IPR000160">
    <property type="entry name" value="GGDEF_dom"/>
</dbReference>
<protein>
    <submittedName>
        <fullName evidence="3">GGDEF domain-containing protein</fullName>
    </submittedName>
</protein>
<evidence type="ECO:0000259" key="2">
    <source>
        <dbReference type="Pfam" id="PF00990"/>
    </source>
</evidence>
<dbReference type="Gene3D" id="3.30.70.270">
    <property type="match status" value="1"/>
</dbReference>